<feature type="compositionally biased region" description="Low complexity" evidence="1">
    <location>
        <begin position="650"/>
        <end position="670"/>
    </location>
</feature>
<evidence type="ECO:0000313" key="3">
    <source>
        <dbReference type="Proteomes" id="UP000311382"/>
    </source>
</evidence>
<dbReference type="OrthoDB" id="2536795at2759"/>
<name>A0A5C5G4V8_9BASI</name>
<evidence type="ECO:0000256" key="1">
    <source>
        <dbReference type="SAM" id="MobiDB-lite"/>
    </source>
</evidence>
<dbReference type="GO" id="GO:0005634">
    <property type="term" value="C:nucleus"/>
    <property type="evidence" value="ECO:0007669"/>
    <property type="project" value="InterPro"/>
</dbReference>
<feature type="compositionally biased region" description="Polar residues" evidence="1">
    <location>
        <begin position="260"/>
        <end position="280"/>
    </location>
</feature>
<sequence>MPASQPGRPPDLGAPVPIPPSLARVRSDAVWDAQGKGKPRHRTPDSSESTQASGPAHHGGGGGDHSTSHQHHNGTAQAPPPVSSREPPSSLPSPAVSSTRRLGALGIPLPSEDGTDGDDEDAFTPSSTSSSGSLEANPPASPLVPTHDPPEPTYSRGGSTRSGPSTRSGENDGGAFVSEQSFRDIVDELTLQNQRLKARLKRFESARVPTNLRNERLFEVRFFDGLPKQRRREIEGFLTDYVQTLSSTASSGDLLSSSSRINVTGESSNHGHTESTSSLGATLRSLRSSERDLLGKEALLAPVGGPAAAQAERSVTGSGSGSGSGGRRQRRSREKEAVYIEPLGATPSLPLPDPPALLRRPTDIFPPERDVLAAPSFSGAEPRSTMGTGSGMRISDPTSKKRKRAHKSPEAATSPERVPRVRRTASYDGSTSSRSGTPDPERLEFLIVDMLERLFSESLPLDLPEQPQSPPPNPLHSEPHPLPAQSSTNTAYLRAMLESDETQARGGWLYLNLVSTMAALHRLNVSLATVRHALRTKSSLVEVSAEGDKIRWKGPRTKPAPRAQDVAEAQEADFGMGDMEDNSIEATRMQGVEDAERAEEEAAQRRRKVVPAGRSQDRGSSGSSRSSGDVPDSMFDERGGGGAGGGSAGRNGNTVSGSGSGSGRPSKGSTAPTSQYPSHGSKNGSSSQGEKRLMGSGAHAPAPGLEPIVASDRSGEVTAAPQVSSALRHSVDELHVLAAQGGSDSAHVLGSTVQATPKHLVYTPLFVRRNDSGSEKGSNDDESVDSAESGGDEARPSKRRKENGGVVFFANPLFYSDLAGDSGARVQALQERVTDLRAPDAVLGAPSTRAGCTAGSGSALDDAQSRSRSSLTPLSEADSVESRSMKLDGAAERAPWSSNASDDASMSAGSVIDGEAAWDAIEPVDVAPSGPAPPSAQNHDVFQITPYPNLQLSGVSDDVTAADHFTTHVKHLHPSLPPSLDRASLPKRIRPSFASVLPPPLSAHRHHPALVASTCLASHTLHHHPSVCVRFPRHRLRMSSTASDTDGEDGDGGSYARGSASPTSTQIRRLAEAHSGLSGADYLMSLALPLNHWAPELRRVASSDERASEAPRTGESASLITID</sequence>
<feature type="region of interest" description="Disordered" evidence="1">
    <location>
        <begin position="248"/>
        <end position="281"/>
    </location>
</feature>
<dbReference type="GO" id="GO:0005737">
    <property type="term" value="C:cytoplasm"/>
    <property type="evidence" value="ECO:0007669"/>
    <property type="project" value="InterPro"/>
</dbReference>
<feature type="region of interest" description="Disordered" evidence="1">
    <location>
        <begin position="767"/>
        <end position="802"/>
    </location>
</feature>
<proteinExistence type="predicted"/>
<organism evidence="2 3">
    <name type="scientific">Rhodotorula diobovata</name>
    <dbReference type="NCBI Taxonomy" id="5288"/>
    <lineage>
        <taxon>Eukaryota</taxon>
        <taxon>Fungi</taxon>
        <taxon>Dikarya</taxon>
        <taxon>Basidiomycota</taxon>
        <taxon>Pucciniomycotina</taxon>
        <taxon>Microbotryomycetes</taxon>
        <taxon>Sporidiobolales</taxon>
        <taxon>Sporidiobolaceae</taxon>
        <taxon>Rhodotorula</taxon>
    </lineage>
</organism>
<feature type="region of interest" description="Disordered" evidence="1">
    <location>
        <begin position="461"/>
        <end position="486"/>
    </location>
</feature>
<accession>A0A5C5G4V8</accession>
<feature type="compositionally biased region" description="Low complexity" evidence="1">
    <location>
        <begin position="897"/>
        <end position="907"/>
    </location>
</feature>
<evidence type="ECO:0000313" key="2">
    <source>
        <dbReference type="EMBL" id="TNY23364.1"/>
    </source>
</evidence>
<evidence type="ECO:0008006" key="4">
    <source>
        <dbReference type="Google" id="ProtNLM"/>
    </source>
</evidence>
<feature type="region of interest" description="Disordered" evidence="1">
    <location>
        <begin position="1039"/>
        <end position="1066"/>
    </location>
</feature>
<feature type="compositionally biased region" description="Basic and acidic residues" evidence="1">
    <location>
        <begin position="768"/>
        <end position="779"/>
    </location>
</feature>
<dbReference type="GO" id="GO:0006355">
    <property type="term" value="P:regulation of DNA-templated transcription"/>
    <property type="evidence" value="ECO:0007669"/>
    <property type="project" value="InterPro"/>
</dbReference>
<feature type="compositionally biased region" description="Polar residues" evidence="1">
    <location>
        <begin position="671"/>
        <end position="688"/>
    </location>
</feature>
<feature type="compositionally biased region" description="Low complexity" evidence="1">
    <location>
        <begin position="83"/>
        <end position="98"/>
    </location>
</feature>
<feature type="compositionally biased region" description="Basic and acidic residues" evidence="1">
    <location>
        <begin position="360"/>
        <end position="371"/>
    </location>
</feature>
<comment type="caution">
    <text evidence="2">The sequence shown here is derived from an EMBL/GenBank/DDBJ whole genome shotgun (WGS) entry which is preliminary data.</text>
</comment>
<feature type="compositionally biased region" description="Acidic residues" evidence="1">
    <location>
        <begin position="113"/>
        <end position="122"/>
    </location>
</feature>
<dbReference type="AlphaFoldDB" id="A0A5C5G4V8"/>
<feature type="region of interest" description="Disordered" evidence="1">
    <location>
        <begin position="1102"/>
        <end position="1123"/>
    </location>
</feature>
<dbReference type="STRING" id="5288.A0A5C5G4V8"/>
<dbReference type="Proteomes" id="UP000311382">
    <property type="component" value="Unassembled WGS sequence"/>
</dbReference>
<feature type="compositionally biased region" description="Gly residues" evidence="1">
    <location>
        <begin position="640"/>
        <end position="649"/>
    </location>
</feature>
<feature type="compositionally biased region" description="Low complexity" evidence="1">
    <location>
        <begin position="248"/>
        <end position="259"/>
    </location>
</feature>
<reference evidence="2 3" key="1">
    <citation type="submission" date="2019-03" db="EMBL/GenBank/DDBJ databases">
        <title>Rhodosporidium diobovatum UCD-FST 08-225 genome sequencing, assembly, and annotation.</title>
        <authorList>
            <person name="Fakankun I.U."/>
            <person name="Fristensky B."/>
            <person name="Levin D.B."/>
        </authorList>
    </citation>
    <scope>NUCLEOTIDE SEQUENCE [LARGE SCALE GENOMIC DNA]</scope>
    <source>
        <strain evidence="2 3">UCD-FST 08-225</strain>
    </source>
</reference>
<feature type="compositionally biased region" description="Low complexity" evidence="1">
    <location>
        <begin position="304"/>
        <end position="317"/>
    </location>
</feature>
<feature type="compositionally biased region" description="Polar residues" evidence="1">
    <location>
        <begin position="427"/>
        <end position="436"/>
    </location>
</feature>
<dbReference type="InterPro" id="IPR018554">
    <property type="entry name" value="FRQ"/>
</dbReference>
<feature type="compositionally biased region" description="Low complexity" evidence="1">
    <location>
        <begin position="618"/>
        <end position="633"/>
    </location>
</feature>
<keyword evidence="3" id="KW-1185">Reference proteome</keyword>
<dbReference type="Pfam" id="PF09421">
    <property type="entry name" value="FRQ"/>
    <property type="match status" value="2"/>
</dbReference>
<dbReference type="GO" id="GO:0007623">
    <property type="term" value="P:circadian rhythm"/>
    <property type="evidence" value="ECO:0007669"/>
    <property type="project" value="InterPro"/>
</dbReference>
<gene>
    <name evidence="2" type="ORF">DMC30DRAFT_414233</name>
</gene>
<feature type="compositionally biased region" description="Basic and acidic residues" evidence="1">
    <location>
        <begin position="880"/>
        <end position="891"/>
    </location>
</feature>
<feature type="region of interest" description="Disordered" evidence="1">
    <location>
        <begin position="1"/>
        <end position="179"/>
    </location>
</feature>
<dbReference type="EMBL" id="SOZI01000012">
    <property type="protein sequence ID" value="TNY23364.1"/>
    <property type="molecule type" value="Genomic_DNA"/>
</dbReference>
<feature type="region of interest" description="Disordered" evidence="1">
    <location>
        <begin position="840"/>
        <end position="907"/>
    </location>
</feature>
<feature type="region of interest" description="Disordered" evidence="1">
    <location>
        <begin position="590"/>
        <end position="724"/>
    </location>
</feature>
<feature type="region of interest" description="Disordered" evidence="1">
    <location>
        <begin position="304"/>
        <end position="441"/>
    </location>
</feature>
<feature type="compositionally biased region" description="Low complexity" evidence="1">
    <location>
        <begin position="153"/>
        <end position="168"/>
    </location>
</feature>
<protein>
    <recommendedName>
        <fullName evidence="4">Frequency clock protein</fullName>
    </recommendedName>
</protein>